<feature type="region of interest" description="Disordered" evidence="1">
    <location>
        <begin position="494"/>
        <end position="513"/>
    </location>
</feature>
<dbReference type="EMBL" id="VNKQ01000020">
    <property type="protein sequence ID" value="KAG0645121.1"/>
    <property type="molecule type" value="Genomic_DNA"/>
</dbReference>
<proteinExistence type="predicted"/>
<gene>
    <name evidence="2" type="ORF">D0Z07_9209</name>
</gene>
<protein>
    <submittedName>
        <fullName evidence="2">Uncharacterized protein</fullName>
    </submittedName>
</protein>
<keyword evidence="3" id="KW-1185">Reference proteome</keyword>
<dbReference type="Proteomes" id="UP000785200">
    <property type="component" value="Unassembled WGS sequence"/>
</dbReference>
<organism evidence="2 3">
    <name type="scientific">Hyphodiscus hymeniophilus</name>
    <dbReference type="NCBI Taxonomy" id="353542"/>
    <lineage>
        <taxon>Eukaryota</taxon>
        <taxon>Fungi</taxon>
        <taxon>Dikarya</taxon>
        <taxon>Ascomycota</taxon>
        <taxon>Pezizomycotina</taxon>
        <taxon>Leotiomycetes</taxon>
        <taxon>Helotiales</taxon>
        <taxon>Hyphodiscaceae</taxon>
        <taxon>Hyphodiscus</taxon>
    </lineage>
</organism>
<accession>A0A9P6SPF1</accession>
<reference evidence="2" key="1">
    <citation type="submission" date="2019-07" db="EMBL/GenBank/DDBJ databases">
        <title>Hyphodiscus hymeniophilus genome sequencing and assembly.</title>
        <authorList>
            <person name="Kramer G."/>
            <person name="Nodwell J."/>
        </authorList>
    </citation>
    <scope>NUCLEOTIDE SEQUENCE</scope>
    <source>
        <strain evidence="2">ATCC 34498</strain>
    </source>
</reference>
<dbReference type="Pfam" id="PF12520">
    <property type="entry name" value="DUF3723"/>
    <property type="match status" value="1"/>
</dbReference>
<evidence type="ECO:0000256" key="1">
    <source>
        <dbReference type="SAM" id="MobiDB-lite"/>
    </source>
</evidence>
<evidence type="ECO:0000313" key="3">
    <source>
        <dbReference type="Proteomes" id="UP000785200"/>
    </source>
</evidence>
<dbReference type="InterPro" id="IPR022198">
    <property type="entry name" value="DUF3723"/>
</dbReference>
<dbReference type="AlphaFoldDB" id="A0A9P6SPF1"/>
<name>A0A9P6SPF1_9HELO</name>
<comment type="caution">
    <text evidence="2">The sequence shown here is derived from an EMBL/GenBank/DDBJ whole genome shotgun (WGS) entry which is preliminary data.</text>
</comment>
<dbReference type="OrthoDB" id="4227485at2759"/>
<evidence type="ECO:0000313" key="2">
    <source>
        <dbReference type="EMBL" id="KAG0645121.1"/>
    </source>
</evidence>
<sequence>MESPNQDVLDVREQRVCRDKLAKYRGSAKVWISHLEFPHPSRQVDRRVIEQLKRDFDGEGCIKERANHRIPAVIDDSTLQVGLEKLSITAETFKVTSRDNPPNLRLKSGIKLECLHGQHRVLAAKEHLIPSLRWWIVDLYSTGQYLEIDTKVTLREGYSYSAKYTSGEIFRYIRLCHYDNDSLGVQRWRGRLSDSQNQSLSQLLKREKLMKALDSVLHIQGLWRTFYVGSMDVFLNLKCDDEIAQCIKFIKSVLTHVIGDDISTLMETDPFTIESIQSRAPALSKSDFEYIQKHMRPGGLFFPAITDSVRRTDIAQRLLATEELIPSLYTLIKDIRYLKQPAAILDSLLPKCRKKTLRQRYNFHFTGVESREDTIELQQSVFSYLTISNTRLDSFDISYQQLWLCAYRICKYSNAYGQHQVANLAHRLGFSSTEINQELKKDPDQAVIEKAVIEAVSILRPNDKFAFNVNQAKQLIASFHNCMEEIVQAPVKSSPPSITVAGSGEPLARRCGSSSADTHDLENLFIDKVHAPLQEYQKGGDEISSFYVKRSRHRAFFGAVSLAEDREGSSSGLFPTEASVEQGTTTMARQAEVPAGLGGSSQSAGALDSNSIQNSEIRTVGQVVQYTGRMVRFKEHNVTTQEVPFEKEAVNEQARVYANQGKKLSVQNSGHFIWHDCFDILCKTRQSTVQVFTNVQPINGKRHYNQDLPDSLQPMTKESFEFEMEESDPEL</sequence>